<keyword evidence="1" id="KW-0472">Membrane</keyword>
<organism evidence="2 3">
    <name type="scientific">Colwellia marinimaniae</name>
    <dbReference type="NCBI Taxonomy" id="1513592"/>
    <lineage>
        <taxon>Bacteria</taxon>
        <taxon>Pseudomonadati</taxon>
        <taxon>Pseudomonadota</taxon>
        <taxon>Gammaproteobacteria</taxon>
        <taxon>Alteromonadales</taxon>
        <taxon>Colwelliaceae</taxon>
        <taxon>Colwellia</taxon>
    </lineage>
</organism>
<accession>A0ABQ0N032</accession>
<keyword evidence="1" id="KW-1133">Transmembrane helix</keyword>
<protein>
    <submittedName>
        <fullName evidence="2">Uncharacterized protein</fullName>
    </submittedName>
</protein>
<evidence type="ECO:0000313" key="3">
    <source>
        <dbReference type="Proteomes" id="UP000197068"/>
    </source>
</evidence>
<evidence type="ECO:0000313" key="2">
    <source>
        <dbReference type="EMBL" id="GAW97966.1"/>
    </source>
</evidence>
<feature type="transmembrane region" description="Helical" evidence="1">
    <location>
        <begin position="6"/>
        <end position="28"/>
    </location>
</feature>
<keyword evidence="3" id="KW-1185">Reference proteome</keyword>
<reference evidence="2 3" key="1">
    <citation type="submission" date="2017-06" db="EMBL/GenBank/DDBJ databases">
        <title>Whole Genome Sequences of Colwellia marinimaniae MTCD1.</title>
        <authorList>
            <person name="Kusumoto H."/>
            <person name="Inoue M."/>
            <person name="Tanikawa K."/>
            <person name="Maeji H."/>
            <person name="Cameron J.H."/>
            <person name="Bartlett D.H."/>
        </authorList>
    </citation>
    <scope>NUCLEOTIDE SEQUENCE [LARGE SCALE GENOMIC DNA]</scope>
    <source>
        <strain evidence="2 3">MTCD1</strain>
    </source>
</reference>
<comment type="caution">
    <text evidence="2">The sequence shown here is derived from an EMBL/GenBank/DDBJ whole genome shotgun (WGS) entry which is preliminary data.</text>
</comment>
<dbReference type="Proteomes" id="UP000197068">
    <property type="component" value="Unassembled WGS sequence"/>
</dbReference>
<evidence type="ECO:0000256" key="1">
    <source>
        <dbReference type="SAM" id="Phobius"/>
    </source>
</evidence>
<gene>
    <name evidence="2" type="ORF">MTCD1_03621</name>
</gene>
<proteinExistence type="predicted"/>
<sequence>MLDLNTLFMLTMIPGSAMLITSIIVGVFESKN</sequence>
<name>A0ABQ0N032_9GAMM</name>
<keyword evidence="1" id="KW-0812">Transmembrane</keyword>
<dbReference type="EMBL" id="BDQM01000063">
    <property type="protein sequence ID" value="GAW97966.1"/>
    <property type="molecule type" value="Genomic_DNA"/>
</dbReference>